<dbReference type="EMBL" id="CM047746">
    <property type="protein sequence ID" value="KAJ0020525.1"/>
    <property type="molecule type" value="Genomic_DNA"/>
</dbReference>
<proteinExistence type="predicted"/>
<gene>
    <name evidence="1" type="ORF">Pint_31897</name>
</gene>
<evidence type="ECO:0000313" key="2">
    <source>
        <dbReference type="Proteomes" id="UP001163603"/>
    </source>
</evidence>
<sequence>MDLRFSATLNPKLRKKQSFSFDFKNTSFRILATACLSPLKTQKPALSFLFCSSLLGFLLVKKRSLGKSGTVIFNKWLSLLSLDLRPPFLFHAPPTSLIPPPIVSRSDCRPLFLPSSFRTSVWLLLTELSLESQLPRVFNPSKPLLQSCHP</sequence>
<dbReference type="Proteomes" id="UP001163603">
    <property type="component" value="Chromosome 11"/>
</dbReference>
<protein>
    <submittedName>
        <fullName evidence="1">Uncharacterized protein</fullName>
    </submittedName>
</protein>
<comment type="caution">
    <text evidence="1">The sequence shown here is derived from an EMBL/GenBank/DDBJ whole genome shotgun (WGS) entry which is preliminary data.</text>
</comment>
<reference evidence="2" key="1">
    <citation type="journal article" date="2023" name="G3 (Bethesda)">
        <title>Genome assembly and association tests identify interacting loci associated with vigor, precocity, and sex in interspecific pistachio rootstocks.</title>
        <authorList>
            <person name="Palmer W."/>
            <person name="Jacygrad E."/>
            <person name="Sagayaradj S."/>
            <person name="Cavanaugh K."/>
            <person name="Han R."/>
            <person name="Bertier L."/>
            <person name="Beede B."/>
            <person name="Kafkas S."/>
            <person name="Golino D."/>
            <person name="Preece J."/>
            <person name="Michelmore R."/>
        </authorList>
    </citation>
    <scope>NUCLEOTIDE SEQUENCE [LARGE SCALE GENOMIC DNA]</scope>
</reference>
<name>A0ACC0XPX5_9ROSI</name>
<evidence type="ECO:0000313" key="1">
    <source>
        <dbReference type="EMBL" id="KAJ0020525.1"/>
    </source>
</evidence>
<keyword evidence="2" id="KW-1185">Reference proteome</keyword>
<organism evidence="1 2">
    <name type="scientific">Pistacia integerrima</name>
    <dbReference type="NCBI Taxonomy" id="434235"/>
    <lineage>
        <taxon>Eukaryota</taxon>
        <taxon>Viridiplantae</taxon>
        <taxon>Streptophyta</taxon>
        <taxon>Embryophyta</taxon>
        <taxon>Tracheophyta</taxon>
        <taxon>Spermatophyta</taxon>
        <taxon>Magnoliopsida</taxon>
        <taxon>eudicotyledons</taxon>
        <taxon>Gunneridae</taxon>
        <taxon>Pentapetalae</taxon>
        <taxon>rosids</taxon>
        <taxon>malvids</taxon>
        <taxon>Sapindales</taxon>
        <taxon>Anacardiaceae</taxon>
        <taxon>Pistacia</taxon>
    </lineage>
</organism>
<accession>A0ACC0XPX5</accession>